<name>F9QCH5_9BACT</name>
<dbReference type="Proteomes" id="UP000005055">
    <property type="component" value="Unassembled WGS sequence"/>
</dbReference>
<keyword evidence="2" id="KW-1185">Reference proteome</keyword>
<reference evidence="1 2" key="1">
    <citation type="journal article" date="2011" name="J. Bacteriol.">
        <title>Genome Sequence of Duck Pathogen Mycoplasma anatis Strain 1340.</title>
        <authorList>
            <person name="Guo Z."/>
            <person name="Chen P."/>
            <person name="Ren P."/>
            <person name="Kuang S."/>
            <person name="Zhou Z."/>
            <person name="Li Z."/>
            <person name="Liu M."/>
            <person name="Shi D."/>
            <person name="Xiao Y."/>
            <person name="Wang X."/>
            <person name="Zhou R."/>
            <person name="Jin H."/>
            <person name="Bi D."/>
        </authorList>
    </citation>
    <scope>NUCLEOTIDE SEQUENCE [LARGE SCALE GENOMIC DNA]</scope>
    <source>
        <strain evidence="1 2">1340</strain>
    </source>
</reference>
<proteinExistence type="predicted"/>
<protein>
    <submittedName>
        <fullName evidence="1">Uncharacterized protein</fullName>
    </submittedName>
</protein>
<dbReference type="EMBL" id="AFVJ01000002">
    <property type="protein sequence ID" value="EGS29562.1"/>
    <property type="molecule type" value="Genomic_DNA"/>
</dbReference>
<comment type="caution">
    <text evidence="1">The sequence shown here is derived from an EMBL/GenBank/DDBJ whole genome shotgun (WGS) entry which is preliminary data.</text>
</comment>
<sequence length="39" mass="5059">MFYVNLIRKTFWVLFFIENVLFNKIKVEVIWRKKQKLYY</sequence>
<dbReference type="AlphaFoldDB" id="F9QCH5"/>
<gene>
    <name evidence="1" type="ORF">GIG_00657</name>
</gene>
<organism evidence="1 2">
    <name type="scientific">Mycoplasmopsis anatis 1340</name>
    <dbReference type="NCBI Taxonomy" id="1034808"/>
    <lineage>
        <taxon>Bacteria</taxon>
        <taxon>Bacillati</taxon>
        <taxon>Mycoplasmatota</taxon>
        <taxon>Mycoplasmoidales</taxon>
        <taxon>Metamycoplasmataceae</taxon>
        <taxon>Mycoplasmopsis</taxon>
    </lineage>
</organism>
<evidence type="ECO:0000313" key="2">
    <source>
        <dbReference type="Proteomes" id="UP000005055"/>
    </source>
</evidence>
<accession>F9QCH5</accession>
<evidence type="ECO:0000313" key="1">
    <source>
        <dbReference type="EMBL" id="EGS29562.1"/>
    </source>
</evidence>